<feature type="non-terminal residue" evidence="1">
    <location>
        <position position="1"/>
    </location>
</feature>
<dbReference type="AlphaFoldDB" id="X1VA12"/>
<protein>
    <submittedName>
        <fullName evidence="1">Uncharacterized protein</fullName>
    </submittedName>
</protein>
<accession>X1VA12</accession>
<gene>
    <name evidence="1" type="ORF">S12H4_52690</name>
</gene>
<organism evidence="1">
    <name type="scientific">marine sediment metagenome</name>
    <dbReference type="NCBI Taxonomy" id="412755"/>
    <lineage>
        <taxon>unclassified sequences</taxon>
        <taxon>metagenomes</taxon>
        <taxon>ecological metagenomes</taxon>
    </lineage>
</organism>
<reference evidence="1" key="1">
    <citation type="journal article" date="2014" name="Front. Microbiol.">
        <title>High frequency of phylogenetically diverse reductive dehalogenase-homologous genes in deep subseafloor sedimentary metagenomes.</title>
        <authorList>
            <person name="Kawai M."/>
            <person name="Futagami T."/>
            <person name="Toyoda A."/>
            <person name="Takaki Y."/>
            <person name="Nishi S."/>
            <person name="Hori S."/>
            <person name="Arai W."/>
            <person name="Tsubouchi T."/>
            <person name="Morono Y."/>
            <person name="Uchiyama I."/>
            <person name="Ito T."/>
            <person name="Fujiyama A."/>
            <person name="Inagaki F."/>
            <person name="Takami H."/>
        </authorList>
    </citation>
    <scope>NUCLEOTIDE SEQUENCE</scope>
    <source>
        <strain evidence="1">Expedition CK06-06</strain>
    </source>
</reference>
<comment type="caution">
    <text evidence="1">The sequence shown here is derived from an EMBL/GenBank/DDBJ whole genome shotgun (WGS) entry which is preliminary data.</text>
</comment>
<proteinExistence type="predicted"/>
<evidence type="ECO:0000313" key="1">
    <source>
        <dbReference type="EMBL" id="GAJ09951.1"/>
    </source>
</evidence>
<sequence length="166" mass="18740">AHRLERETAMLIQNHARRVLENKATMDQYGLWVETGRMSVNDYVKQQQNQANLQLTTLSTEMAAIAQANELVFKQFSADLNSFQVTADLLYKDIMLDAGVNESLLSQASDFYEMEMAPYHQQLTAWGLEQDVLAQEEASDQAWVANQISIATLSIQAIMTAAMLFM</sequence>
<name>X1VA12_9ZZZZ</name>
<dbReference type="EMBL" id="BARW01033454">
    <property type="protein sequence ID" value="GAJ09951.1"/>
    <property type="molecule type" value="Genomic_DNA"/>
</dbReference>